<accession>A0A7X9S0F5</accession>
<keyword evidence="2" id="KW-1185">Reference proteome</keyword>
<comment type="caution">
    <text evidence="1">The sequence shown here is derived from an EMBL/GenBank/DDBJ whole genome shotgun (WGS) entry which is preliminary data.</text>
</comment>
<gene>
    <name evidence="1" type="ORF">HHU12_29070</name>
</gene>
<dbReference type="Pfam" id="PF20329">
    <property type="entry name" value="DUF6624"/>
    <property type="match status" value="1"/>
</dbReference>
<evidence type="ECO:0000313" key="1">
    <source>
        <dbReference type="EMBL" id="NME72049.1"/>
    </source>
</evidence>
<organism evidence="1 2">
    <name type="scientific">Flammeovirga aprica JL-4</name>
    <dbReference type="NCBI Taxonomy" id="694437"/>
    <lineage>
        <taxon>Bacteria</taxon>
        <taxon>Pseudomonadati</taxon>
        <taxon>Bacteroidota</taxon>
        <taxon>Cytophagia</taxon>
        <taxon>Cytophagales</taxon>
        <taxon>Flammeovirgaceae</taxon>
        <taxon>Flammeovirga</taxon>
    </lineage>
</organism>
<dbReference type="EMBL" id="JABANE010000130">
    <property type="protein sequence ID" value="NME72049.1"/>
    <property type="molecule type" value="Genomic_DNA"/>
</dbReference>
<dbReference type="Proteomes" id="UP000576082">
    <property type="component" value="Unassembled WGS sequence"/>
</dbReference>
<proteinExistence type="predicted"/>
<dbReference type="InterPro" id="IPR046732">
    <property type="entry name" value="DUF6624"/>
</dbReference>
<dbReference type="AlphaFoldDB" id="A0A7X9S0F5"/>
<evidence type="ECO:0000313" key="2">
    <source>
        <dbReference type="Proteomes" id="UP000576082"/>
    </source>
</evidence>
<dbReference type="PROSITE" id="PS51257">
    <property type="entry name" value="PROKAR_LIPOPROTEIN"/>
    <property type="match status" value="1"/>
</dbReference>
<name>A0A7X9S0F5_9BACT</name>
<protein>
    <recommendedName>
        <fullName evidence="3">Lipoprotein</fullName>
    </recommendedName>
</protein>
<sequence length="280" mass="32253">MFKNLITTLSLCLLLFSCINHDPYGTKGLSKLSPEEVMEITLNNLGKESKRPVYRFHSGKVASLDSLSKYDPLKWGYDYYANMDDEIQVIVLRKPTREDTLFQRKLMVAIKQKLRPKVELIDIDCNDIDKMLARILFMNQENRASAKIDESIEFENLTKVVSILENCGMPTVEEVGQNGVNTVWLIIQHADPSYRTKYFSMFVEAAKRGDLQQRKIAVMEDRINQDSGEPQLYGSQIIFNESTGKMEVYTLQDPKNVNLRRAKVGLEPMEVYVKQFGIDY</sequence>
<dbReference type="RefSeq" id="WP_169660246.1">
    <property type="nucleotide sequence ID" value="NZ_JABANE010000130.1"/>
</dbReference>
<evidence type="ECO:0008006" key="3">
    <source>
        <dbReference type="Google" id="ProtNLM"/>
    </source>
</evidence>
<reference evidence="1 2" key="1">
    <citation type="submission" date="2020-04" db="EMBL/GenBank/DDBJ databases">
        <title>Flammeovirga sp. SR4, a novel species isolated from seawater.</title>
        <authorList>
            <person name="Wang X."/>
        </authorList>
    </citation>
    <scope>NUCLEOTIDE SEQUENCE [LARGE SCALE GENOMIC DNA]</scope>
    <source>
        <strain evidence="1 2">ATCC 23126</strain>
    </source>
</reference>